<dbReference type="SUPFAM" id="SSF57850">
    <property type="entry name" value="RING/U-box"/>
    <property type="match status" value="1"/>
</dbReference>
<sequence>MAGVIERGVKKELECGICYERFRNPKLLPCDHSFCEECLTNHIVSKVPRGGRSFDCPMCRSEIEKPFHGIESRRDWAKYFPTDRFLVSLLEAVNNFEELHSHAVCYRHSRDNAVSFCMGCMILMCQGCGKRHHANENCRIFPIKLAFRRLKPELKDLKKTFEHQIESIASLMNREIYAESLERSKQNALKDLQKIEEKALAFCNDIKENIKELRRSIKHDGGFRSEDQYQKQCKIVLNHLEATKKAFESQYTQRHADEILNDLAKFRAQANEYQKAMDLIALDGDIREIRFIPNQGLKKVLLTKGNVGSIHIYYDDNPDDDVSEFDQDSVANERLPGINIRPRTVRRRPPFQPHARFVLPDIREEFKQARVERTSHRMFTAWHPRSGGPP</sequence>
<dbReference type="PANTHER" id="PTHR25462">
    <property type="entry name" value="BONUS, ISOFORM C-RELATED"/>
    <property type="match status" value="1"/>
</dbReference>
<dbReference type="InterPro" id="IPR013083">
    <property type="entry name" value="Znf_RING/FYVE/PHD"/>
</dbReference>
<dbReference type="InterPro" id="IPR000315">
    <property type="entry name" value="Znf_B-box"/>
</dbReference>
<evidence type="ECO:0000256" key="3">
    <source>
        <dbReference type="ARBA" id="ARBA00022833"/>
    </source>
</evidence>
<dbReference type="PANTHER" id="PTHR25462:SF296">
    <property type="entry name" value="MEIOTIC P26, ISOFORM F"/>
    <property type="match status" value="1"/>
</dbReference>
<evidence type="ECO:0000313" key="7">
    <source>
        <dbReference type="EMBL" id="KAK3097366.1"/>
    </source>
</evidence>
<proteinExistence type="predicted"/>
<evidence type="ECO:0000313" key="8">
    <source>
        <dbReference type="Proteomes" id="UP001186944"/>
    </source>
</evidence>
<dbReference type="SMART" id="SM00184">
    <property type="entry name" value="RING"/>
    <property type="match status" value="1"/>
</dbReference>
<dbReference type="AlphaFoldDB" id="A0AA89C2Y7"/>
<dbReference type="PROSITE" id="PS00518">
    <property type="entry name" value="ZF_RING_1"/>
    <property type="match status" value="1"/>
</dbReference>
<dbReference type="InterPro" id="IPR017907">
    <property type="entry name" value="Znf_RING_CS"/>
</dbReference>
<protein>
    <submittedName>
        <fullName evidence="7">Uncharacterized protein</fullName>
    </submittedName>
</protein>
<dbReference type="InterPro" id="IPR047153">
    <property type="entry name" value="TRIM45/56/19-like"/>
</dbReference>
<evidence type="ECO:0000259" key="6">
    <source>
        <dbReference type="PROSITE" id="PS50119"/>
    </source>
</evidence>
<keyword evidence="8" id="KW-1185">Reference proteome</keyword>
<organism evidence="7 8">
    <name type="scientific">Pinctada imbricata</name>
    <name type="common">Atlantic pearl-oyster</name>
    <name type="synonym">Pinctada martensii</name>
    <dbReference type="NCBI Taxonomy" id="66713"/>
    <lineage>
        <taxon>Eukaryota</taxon>
        <taxon>Metazoa</taxon>
        <taxon>Spiralia</taxon>
        <taxon>Lophotrochozoa</taxon>
        <taxon>Mollusca</taxon>
        <taxon>Bivalvia</taxon>
        <taxon>Autobranchia</taxon>
        <taxon>Pteriomorphia</taxon>
        <taxon>Pterioida</taxon>
        <taxon>Pterioidea</taxon>
        <taxon>Pteriidae</taxon>
        <taxon>Pinctada</taxon>
    </lineage>
</organism>
<comment type="caution">
    <text evidence="7">The sequence shown here is derived from an EMBL/GenBank/DDBJ whole genome shotgun (WGS) entry which is preliminary data.</text>
</comment>
<evidence type="ECO:0000256" key="2">
    <source>
        <dbReference type="ARBA" id="ARBA00022771"/>
    </source>
</evidence>
<feature type="domain" description="RING-type" evidence="5">
    <location>
        <begin position="15"/>
        <end position="60"/>
    </location>
</feature>
<feature type="domain" description="B box-type" evidence="6">
    <location>
        <begin position="100"/>
        <end position="143"/>
    </location>
</feature>
<dbReference type="PROSITE" id="PS50089">
    <property type="entry name" value="ZF_RING_2"/>
    <property type="match status" value="1"/>
</dbReference>
<evidence type="ECO:0000259" key="5">
    <source>
        <dbReference type="PROSITE" id="PS50089"/>
    </source>
</evidence>
<dbReference type="Pfam" id="PF00097">
    <property type="entry name" value="zf-C3HC4"/>
    <property type="match status" value="1"/>
</dbReference>
<dbReference type="EMBL" id="VSWD01000007">
    <property type="protein sequence ID" value="KAK3097366.1"/>
    <property type="molecule type" value="Genomic_DNA"/>
</dbReference>
<dbReference type="InterPro" id="IPR018957">
    <property type="entry name" value="Znf_C3HC4_RING-type"/>
</dbReference>
<name>A0AA89C2Y7_PINIB</name>
<evidence type="ECO:0000256" key="4">
    <source>
        <dbReference type="PROSITE-ProRule" id="PRU00024"/>
    </source>
</evidence>
<keyword evidence="2 4" id="KW-0863">Zinc-finger</keyword>
<reference evidence="7" key="1">
    <citation type="submission" date="2019-08" db="EMBL/GenBank/DDBJ databases">
        <title>The improved chromosome-level genome for the pearl oyster Pinctada fucata martensii using PacBio sequencing and Hi-C.</title>
        <authorList>
            <person name="Zheng Z."/>
        </authorList>
    </citation>
    <scope>NUCLEOTIDE SEQUENCE</scope>
    <source>
        <strain evidence="7">ZZ-2019</strain>
        <tissue evidence="7">Adductor muscle</tissue>
    </source>
</reference>
<accession>A0AA89C2Y7</accession>
<gene>
    <name evidence="7" type="ORF">FSP39_009030</name>
</gene>
<dbReference type="InterPro" id="IPR001841">
    <property type="entry name" value="Znf_RING"/>
</dbReference>
<dbReference type="GO" id="GO:0008270">
    <property type="term" value="F:zinc ion binding"/>
    <property type="evidence" value="ECO:0007669"/>
    <property type="project" value="UniProtKB-KW"/>
</dbReference>
<dbReference type="PROSITE" id="PS50119">
    <property type="entry name" value="ZF_BBOX"/>
    <property type="match status" value="1"/>
</dbReference>
<keyword evidence="1" id="KW-0479">Metal-binding</keyword>
<evidence type="ECO:0000256" key="1">
    <source>
        <dbReference type="ARBA" id="ARBA00022723"/>
    </source>
</evidence>
<dbReference type="Proteomes" id="UP001186944">
    <property type="component" value="Unassembled WGS sequence"/>
</dbReference>
<dbReference type="Gene3D" id="3.30.40.10">
    <property type="entry name" value="Zinc/RING finger domain, C3HC4 (zinc finger)"/>
    <property type="match status" value="1"/>
</dbReference>
<keyword evidence="3" id="KW-0862">Zinc</keyword>